<accession>A0A8E6B8H1</accession>
<sequence>MMNVFPHQVAQACRSAFVPITTKIPGQLWYGKVDPDAASPYATLSVTQESRMLDSLGVIQTFRVQISICSDSGVFESGELIKAIADCWDEQPERFVILGSGIIRIRLTEPDEEIEDQRRNASDVVSGRVAFRLTTDTRE</sequence>
<organism evidence="1 2">
    <name type="scientific">Telmatocola sphagniphila</name>
    <dbReference type="NCBI Taxonomy" id="1123043"/>
    <lineage>
        <taxon>Bacteria</taxon>
        <taxon>Pseudomonadati</taxon>
        <taxon>Planctomycetota</taxon>
        <taxon>Planctomycetia</taxon>
        <taxon>Gemmatales</taxon>
        <taxon>Gemmataceae</taxon>
    </lineage>
</organism>
<dbReference type="RefSeq" id="WP_213497211.1">
    <property type="nucleotide sequence ID" value="NZ_CP074694.1"/>
</dbReference>
<evidence type="ECO:0000313" key="2">
    <source>
        <dbReference type="Proteomes" id="UP000676194"/>
    </source>
</evidence>
<dbReference type="Proteomes" id="UP000676194">
    <property type="component" value="Chromosome"/>
</dbReference>
<reference evidence="1" key="1">
    <citation type="submission" date="2021-05" db="EMBL/GenBank/DDBJ databases">
        <title>Complete genome sequence of the cellulolytic planctomycete Telmatocola sphagniphila SP2T and characterization of the first cellulase from planctomycetes.</title>
        <authorList>
            <person name="Rakitin A.L."/>
            <person name="Beletsky A.V."/>
            <person name="Naumoff D.G."/>
            <person name="Kulichevskaya I.S."/>
            <person name="Mardanov A.V."/>
            <person name="Ravin N.V."/>
            <person name="Dedysh S.N."/>
        </authorList>
    </citation>
    <scope>NUCLEOTIDE SEQUENCE</scope>
    <source>
        <strain evidence="1">SP2T</strain>
    </source>
</reference>
<gene>
    <name evidence="1" type="ORF">KIH39_00045</name>
</gene>
<dbReference type="EMBL" id="CP074694">
    <property type="protein sequence ID" value="QVL32345.1"/>
    <property type="molecule type" value="Genomic_DNA"/>
</dbReference>
<dbReference type="KEGG" id="tsph:KIH39_00045"/>
<keyword evidence="2" id="KW-1185">Reference proteome</keyword>
<name>A0A8E6B8H1_9BACT</name>
<evidence type="ECO:0000313" key="1">
    <source>
        <dbReference type="EMBL" id="QVL32345.1"/>
    </source>
</evidence>
<protein>
    <submittedName>
        <fullName evidence="1">Uncharacterized protein</fullName>
    </submittedName>
</protein>
<proteinExistence type="predicted"/>
<dbReference type="AlphaFoldDB" id="A0A8E6B8H1"/>